<keyword evidence="2" id="KW-1185">Reference proteome</keyword>
<evidence type="ECO:0000313" key="2">
    <source>
        <dbReference type="Proteomes" id="UP000824890"/>
    </source>
</evidence>
<evidence type="ECO:0000313" key="1">
    <source>
        <dbReference type="EMBL" id="KAH0896851.1"/>
    </source>
</evidence>
<accession>A0ABQ8AWF8</accession>
<sequence length="30" mass="3429">MLVAIGSFLKLDSGIVKLWQRRLTPRVEDS</sequence>
<dbReference type="EMBL" id="JAGKQM010000012">
    <property type="protein sequence ID" value="KAH0896851.1"/>
    <property type="molecule type" value="Genomic_DNA"/>
</dbReference>
<dbReference type="Proteomes" id="UP000824890">
    <property type="component" value="Unassembled WGS sequence"/>
</dbReference>
<gene>
    <name evidence="1" type="ORF">HID58_046419</name>
</gene>
<name>A0ABQ8AWF8_BRANA</name>
<organism evidence="1 2">
    <name type="scientific">Brassica napus</name>
    <name type="common">Rape</name>
    <dbReference type="NCBI Taxonomy" id="3708"/>
    <lineage>
        <taxon>Eukaryota</taxon>
        <taxon>Viridiplantae</taxon>
        <taxon>Streptophyta</taxon>
        <taxon>Embryophyta</taxon>
        <taxon>Tracheophyta</taxon>
        <taxon>Spermatophyta</taxon>
        <taxon>Magnoliopsida</taxon>
        <taxon>eudicotyledons</taxon>
        <taxon>Gunneridae</taxon>
        <taxon>Pentapetalae</taxon>
        <taxon>rosids</taxon>
        <taxon>malvids</taxon>
        <taxon>Brassicales</taxon>
        <taxon>Brassicaceae</taxon>
        <taxon>Brassiceae</taxon>
        <taxon>Brassica</taxon>
    </lineage>
</organism>
<proteinExistence type="predicted"/>
<comment type="caution">
    <text evidence="1">The sequence shown here is derived from an EMBL/GenBank/DDBJ whole genome shotgun (WGS) entry which is preliminary data.</text>
</comment>
<reference evidence="1 2" key="1">
    <citation type="submission" date="2021-05" db="EMBL/GenBank/DDBJ databases">
        <title>Genome Assembly of Synthetic Allotetraploid Brassica napus Reveals Homoeologous Exchanges between Subgenomes.</title>
        <authorList>
            <person name="Davis J.T."/>
        </authorList>
    </citation>
    <scope>NUCLEOTIDE SEQUENCE [LARGE SCALE GENOMIC DNA]</scope>
    <source>
        <strain evidence="2">cv. Da-Ae</strain>
        <tissue evidence="1">Seedling</tissue>
    </source>
</reference>
<protein>
    <submittedName>
        <fullName evidence="1">Uncharacterized protein</fullName>
    </submittedName>
</protein>